<evidence type="ECO:0000256" key="1">
    <source>
        <dbReference type="SAM" id="MobiDB-lite"/>
    </source>
</evidence>
<evidence type="ECO:0000313" key="2">
    <source>
        <dbReference type="EMBL" id="DAF99409.1"/>
    </source>
</evidence>
<organism evidence="2">
    <name type="scientific">Siphoviridae sp. ctjKY6</name>
    <dbReference type="NCBI Taxonomy" id="2825631"/>
    <lineage>
        <taxon>Viruses</taxon>
        <taxon>Duplodnaviria</taxon>
        <taxon>Heunggongvirae</taxon>
        <taxon>Uroviricota</taxon>
        <taxon>Caudoviricetes</taxon>
    </lineage>
</organism>
<dbReference type="EMBL" id="BK016165">
    <property type="protein sequence ID" value="DAF99409.1"/>
    <property type="molecule type" value="Genomic_DNA"/>
</dbReference>
<proteinExistence type="predicted"/>
<reference evidence="2" key="1">
    <citation type="journal article" date="2021" name="Proc. Natl. Acad. Sci. U.S.A.">
        <title>A Catalog of Tens of Thousands of Viruses from Human Metagenomes Reveals Hidden Associations with Chronic Diseases.</title>
        <authorList>
            <person name="Tisza M.J."/>
            <person name="Buck C.B."/>
        </authorList>
    </citation>
    <scope>NUCLEOTIDE SEQUENCE</scope>
    <source>
        <strain evidence="2">CtjKY6</strain>
    </source>
</reference>
<name>A0A8S5UY62_9CAUD</name>
<protein>
    <submittedName>
        <fullName evidence="2">Uncharacterized protein</fullName>
    </submittedName>
</protein>
<accession>A0A8S5UY62</accession>
<feature type="region of interest" description="Disordered" evidence="1">
    <location>
        <begin position="1"/>
        <end position="43"/>
    </location>
</feature>
<sequence>MILRRNWALRKAHTPGAQHTERRRVKDVTKLNRRRTRCSQTEP</sequence>